<proteinExistence type="predicted"/>
<comment type="caution">
    <text evidence="1">The sequence shown here is derived from an EMBL/GenBank/DDBJ whole genome shotgun (WGS) entry which is preliminary data.</text>
</comment>
<reference evidence="1 2" key="1">
    <citation type="submission" date="2019-03" db="EMBL/GenBank/DDBJ databases">
        <title>Genomic Encyclopedia of Type Strains, Phase IV (KMG-IV): sequencing the most valuable type-strain genomes for metagenomic binning, comparative biology and taxonomic classification.</title>
        <authorList>
            <person name="Goeker M."/>
        </authorList>
    </citation>
    <scope>NUCLEOTIDE SEQUENCE [LARGE SCALE GENOMIC DNA]</scope>
    <source>
        <strain evidence="1 2">DSM 28559</strain>
    </source>
</reference>
<accession>A0A4R2L9Q0</accession>
<protein>
    <submittedName>
        <fullName evidence="1">Uncharacterized protein</fullName>
    </submittedName>
</protein>
<dbReference type="RefSeq" id="WP_132091842.1">
    <property type="nucleotide sequence ID" value="NZ_JANKAQ010000006.1"/>
</dbReference>
<evidence type="ECO:0000313" key="1">
    <source>
        <dbReference type="EMBL" id="TCO84530.1"/>
    </source>
</evidence>
<evidence type="ECO:0000313" key="2">
    <source>
        <dbReference type="Proteomes" id="UP000295711"/>
    </source>
</evidence>
<keyword evidence="2" id="KW-1185">Reference proteome</keyword>
<dbReference type="AlphaFoldDB" id="A0A4R2L9Q0"/>
<sequence length="75" mass="8654">MSEDIVNKMIEGADEQNSELLNVVQLFFDCYKEIETVIRNKKDPSELIQIIDTVSIVMFALQPFVSEHGSHYEYA</sequence>
<gene>
    <name evidence="1" type="ORF">EV212_107132</name>
</gene>
<name>A0A4R2L9Q0_9FIRM</name>
<organism evidence="1 2">
    <name type="scientific">Frisingicoccus caecimuris</name>
    <dbReference type="NCBI Taxonomy" id="1796636"/>
    <lineage>
        <taxon>Bacteria</taxon>
        <taxon>Bacillati</taxon>
        <taxon>Bacillota</taxon>
        <taxon>Clostridia</taxon>
        <taxon>Lachnospirales</taxon>
        <taxon>Lachnospiraceae</taxon>
        <taxon>Frisingicoccus</taxon>
    </lineage>
</organism>
<dbReference type="Proteomes" id="UP000295711">
    <property type="component" value="Unassembled WGS sequence"/>
</dbReference>
<dbReference type="EMBL" id="SLXA01000007">
    <property type="protein sequence ID" value="TCO84530.1"/>
    <property type="molecule type" value="Genomic_DNA"/>
</dbReference>